<name>A0A6M3LS80_9ZZZZ</name>
<reference evidence="1" key="1">
    <citation type="submission" date="2020-03" db="EMBL/GenBank/DDBJ databases">
        <title>The deep terrestrial virosphere.</title>
        <authorList>
            <person name="Holmfeldt K."/>
            <person name="Nilsson E."/>
            <person name="Simone D."/>
            <person name="Lopez-Fernandez M."/>
            <person name="Wu X."/>
            <person name="de Brujin I."/>
            <person name="Lundin D."/>
            <person name="Andersson A."/>
            <person name="Bertilsson S."/>
            <person name="Dopson M."/>
        </authorList>
    </citation>
    <scope>NUCLEOTIDE SEQUENCE</scope>
    <source>
        <strain evidence="1">MM171A02092</strain>
        <strain evidence="2">MM171B00346</strain>
    </source>
</reference>
<proteinExistence type="predicted"/>
<accession>A0A6M3LS80</accession>
<dbReference type="AlphaFoldDB" id="A0A6M3LS80"/>
<organism evidence="1">
    <name type="scientific">viral metagenome</name>
    <dbReference type="NCBI Taxonomy" id="1070528"/>
    <lineage>
        <taxon>unclassified sequences</taxon>
        <taxon>metagenomes</taxon>
        <taxon>organismal metagenomes</taxon>
    </lineage>
</organism>
<dbReference type="InterPro" id="IPR003615">
    <property type="entry name" value="HNH_nuc"/>
</dbReference>
<sequence>MVKMSLRELIIRRDEGKCRLCKDIKNESDLEIHHIKHEQSDFDEIISTCDTCHTEIHKIETALRKGTISTYSCGRCKDKPRFLQHKFYDKSEIRICPNCLCGDQKAADGSIEAIWLGVEPLQILKEYLIEEGINLDPYNLIQKREPFRTSFQDPKPEWYKEIEETIGYLVQNKVKVTIDVLDRPFFEEKGKIW</sequence>
<dbReference type="CDD" id="cd00085">
    <property type="entry name" value="HNHc"/>
    <property type="match status" value="1"/>
</dbReference>
<dbReference type="EMBL" id="MT143879">
    <property type="protein sequence ID" value="QJB04297.1"/>
    <property type="molecule type" value="Genomic_DNA"/>
</dbReference>
<gene>
    <name evidence="1" type="ORF">MM171A02092_0006</name>
    <name evidence="2" type="ORF">MM171B00346_0009</name>
</gene>
<evidence type="ECO:0000313" key="2">
    <source>
        <dbReference type="EMBL" id="QJB04297.1"/>
    </source>
</evidence>
<protein>
    <submittedName>
        <fullName evidence="1">Uncharacterized protein</fullName>
    </submittedName>
</protein>
<dbReference type="EMBL" id="MT143564">
    <property type="protein sequence ID" value="QJA98237.1"/>
    <property type="molecule type" value="Genomic_DNA"/>
</dbReference>
<evidence type="ECO:0000313" key="1">
    <source>
        <dbReference type="EMBL" id="QJA98237.1"/>
    </source>
</evidence>